<dbReference type="PROSITE" id="PS51035">
    <property type="entry name" value="BAG"/>
    <property type="match status" value="1"/>
</dbReference>
<evidence type="ECO:0000256" key="3">
    <source>
        <dbReference type="SAM" id="MobiDB-lite"/>
    </source>
</evidence>
<dbReference type="InterPro" id="IPR040400">
    <property type="entry name" value="BAG5/6/7/8"/>
</dbReference>
<dbReference type="PROSITE" id="PS50096">
    <property type="entry name" value="IQ"/>
    <property type="match status" value="1"/>
</dbReference>
<proteinExistence type="predicted"/>
<feature type="region of interest" description="Disordered" evidence="3">
    <location>
        <begin position="61"/>
        <end position="97"/>
    </location>
</feature>
<feature type="coiled-coil region" evidence="2">
    <location>
        <begin position="116"/>
        <end position="166"/>
    </location>
</feature>
<keyword evidence="4" id="KW-1133">Transmembrane helix</keyword>
<keyword evidence="2" id="KW-0175">Coiled coil</keyword>
<keyword evidence="4" id="KW-0812">Transmembrane</keyword>
<dbReference type="GO" id="GO:0006457">
    <property type="term" value="P:protein folding"/>
    <property type="evidence" value="ECO:0007669"/>
    <property type="project" value="TreeGrafter"/>
</dbReference>
<organism evidence="6">
    <name type="scientific">Opuntia streptacantha</name>
    <name type="common">Prickly pear cactus</name>
    <name type="synonym">Opuntia cardona</name>
    <dbReference type="NCBI Taxonomy" id="393608"/>
    <lineage>
        <taxon>Eukaryota</taxon>
        <taxon>Viridiplantae</taxon>
        <taxon>Streptophyta</taxon>
        <taxon>Embryophyta</taxon>
        <taxon>Tracheophyta</taxon>
        <taxon>Spermatophyta</taxon>
        <taxon>Magnoliopsida</taxon>
        <taxon>eudicotyledons</taxon>
        <taxon>Gunneridae</taxon>
        <taxon>Pentapetalae</taxon>
        <taxon>Caryophyllales</taxon>
        <taxon>Cactineae</taxon>
        <taxon>Cactaceae</taxon>
        <taxon>Opuntioideae</taxon>
        <taxon>Opuntia</taxon>
    </lineage>
</organism>
<dbReference type="GO" id="GO:0051087">
    <property type="term" value="F:protein-folding chaperone binding"/>
    <property type="evidence" value="ECO:0007669"/>
    <property type="project" value="InterPro"/>
</dbReference>
<dbReference type="EMBL" id="GISG01187930">
    <property type="protein sequence ID" value="MBA4655477.1"/>
    <property type="molecule type" value="Transcribed_RNA"/>
</dbReference>
<reference evidence="6" key="1">
    <citation type="journal article" date="2013" name="J. Plant Res.">
        <title>Effect of fungi and light on seed germination of three Opuntia species from semiarid lands of central Mexico.</title>
        <authorList>
            <person name="Delgado-Sanchez P."/>
            <person name="Jimenez-Bremont J.F."/>
            <person name="Guerrero-Gonzalez Mde L."/>
            <person name="Flores J."/>
        </authorList>
    </citation>
    <scope>NUCLEOTIDE SEQUENCE</scope>
    <source>
        <tissue evidence="6">Cladode</tissue>
    </source>
</reference>
<dbReference type="AlphaFoldDB" id="A0A7C9A0X4"/>
<feature type="compositionally biased region" description="Low complexity" evidence="3">
    <location>
        <begin position="61"/>
        <end position="74"/>
    </location>
</feature>
<reference evidence="6" key="2">
    <citation type="submission" date="2020-07" db="EMBL/GenBank/DDBJ databases">
        <authorList>
            <person name="Vera ALvarez R."/>
            <person name="Arias-Moreno D.M."/>
            <person name="Jimenez-Jacinto V."/>
            <person name="Jimenez-Bremont J.F."/>
            <person name="Swaminathan K."/>
            <person name="Moose S.P."/>
            <person name="Guerrero-Gonzalez M.L."/>
            <person name="Marino-Ramirez L."/>
            <person name="Landsman D."/>
            <person name="Rodriguez-Kessler M."/>
            <person name="Delgado-Sanchez P."/>
        </authorList>
    </citation>
    <scope>NUCLEOTIDE SEQUENCE</scope>
    <source>
        <tissue evidence="6">Cladode</tissue>
    </source>
</reference>
<evidence type="ECO:0000259" key="5">
    <source>
        <dbReference type="PROSITE" id="PS51035"/>
    </source>
</evidence>
<feature type="transmembrane region" description="Helical" evidence="4">
    <location>
        <begin position="20"/>
        <end position="40"/>
    </location>
</feature>
<evidence type="ECO:0000313" key="6">
    <source>
        <dbReference type="EMBL" id="MBA4655477.1"/>
    </source>
</evidence>
<dbReference type="InterPro" id="IPR036533">
    <property type="entry name" value="BAG_dom_sf"/>
</dbReference>
<evidence type="ECO:0000256" key="1">
    <source>
        <dbReference type="ARBA" id="ARBA00023186"/>
    </source>
</evidence>
<dbReference type="Gene3D" id="1.20.58.120">
    <property type="entry name" value="BAG domain"/>
    <property type="match status" value="1"/>
</dbReference>
<feature type="domain" description="BAG" evidence="5">
    <location>
        <begin position="122"/>
        <end position="199"/>
    </location>
</feature>
<dbReference type="PANTHER" id="PTHR33322:SF8">
    <property type="entry name" value="BAG FAMILY MOLECULAR CHAPERONE REGULATOR 5, MITOCHONDRIAL"/>
    <property type="match status" value="1"/>
</dbReference>
<dbReference type="InterPro" id="IPR003103">
    <property type="entry name" value="BAG_domain"/>
</dbReference>
<accession>A0A7C9A0X4</accession>
<sequence length="251" mass="28408">MIINYFPYFPLASSSSSSVVFIFTIIAFSLLLTPTLSGAVSMKSRRRGRSSTSTTLTYTFRNYSSAPTPPSSSSKEIPINSPDRPPTPISVHLQDDHHRQSSAAARIQAAYRSCVVRRLVKKIAGVKSEVDRMERLIRRQETVDALRSSEKEKLKMNEQLMRLLLELDSVPGVEPAVRELRRGVSRRIVGLQEVVDGICQSGGFRMEAWDWDEVIGEMEEGVCRERGGEELERFCALHLGFRCLQRFFHEP</sequence>
<dbReference type="PANTHER" id="PTHR33322">
    <property type="entry name" value="BAG DOMAIN CONTAINING PROTEIN, EXPRESSED"/>
    <property type="match status" value="1"/>
</dbReference>
<keyword evidence="4" id="KW-0472">Membrane</keyword>
<dbReference type="GO" id="GO:0009506">
    <property type="term" value="C:plasmodesma"/>
    <property type="evidence" value="ECO:0007669"/>
    <property type="project" value="TreeGrafter"/>
</dbReference>
<keyword evidence="1" id="KW-0143">Chaperone</keyword>
<dbReference type="CDD" id="cd23767">
    <property type="entry name" value="IQCD"/>
    <property type="match status" value="1"/>
</dbReference>
<dbReference type="SUPFAM" id="SSF63491">
    <property type="entry name" value="BAG domain"/>
    <property type="match status" value="1"/>
</dbReference>
<protein>
    <recommendedName>
        <fullName evidence="5">BAG domain-containing protein</fullName>
    </recommendedName>
</protein>
<dbReference type="SMART" id="SM00264">
    <property type="entry name" value="BAG"/>
    <property type="match status" value="1"/>
</dbReference>
<evidence type="ECO:0000256" key="2">
    <source>
        <dbReference type="SAM" id="Coils"/>
    </source>
</evidence>
<name>A0A7C9A0X4_OPUST</name>
<dbReference type="Pfam" id="PF02179">
    <property type="entry name" value="BAG"/>
    <property type="match status" value="1"/>
</dbReference>
<evidence type="ECO:0000256" key="4">
    <source>
        <dbReference type="SAM" id="Phobius"/>
    </source>
</evidence>